<keyword evidence="2" id="KW-1185">Reference proteome</keyword>
<dbReference type="InterPro" id="IPR019231">
    <property type="entry name" value="DUF2170"/>
</dbReference>
<gene>
    <name evidence="1" type="ORF">J7I44_03915</name>
</gene>
<evidence type="ECO:0000313" key="2">
    <source>
        <dbReference type="Proteomes" id="UP000823790"/>
    </source>
</evidence>
<proteinExistence type="predicted"/>
<name>A0ABS4DK60_9GAMM</name>
<dbReference type="RefSeq" id="WP_209616094.1">
    <property type="nucleotide sequence ID" value="NZ_JAGJRS010000009.1"/>
</dbReference>
<organism evidence="1 2">
    <name type="scientific">Frateuria flava</name>
    <dbReference type="NCBI Taxonomy" id="2821489"/>
    <lineage>
        <taxon>Bacteria</taxon>
        <taxon>Pseudomonadati</taxon>
        <taxon>Pseudomonadota</taxon>
        <taxon>Gammaproteobacteria</taxon>
        <taxon>Lysobacterales</taxon>
        <taxon>Rhodanobacteraceae</taxon>
        <taxon>Frateuria</taxon>
    </lineage>
</organism>
<dbReference type="Pfam" id="PF09938">
    <property type="entry name" value="DUF2170"/>
    <property type="match status" value="1"/>
</dbReference>
<dbReference type="EMBL" id="JAGJRS010000009">
    <property type="protein sequence ID" value="MBP1473430.1"/>
    <property type="molecule type" value="Genomic_DNA"/>
</dbReference>
<protein>
    <submittedName>
        <fullName evidence="1">YjfI family protein</fullName>
    </submittedName>
</protein>
<comment type="caution">
    <text evidence="1">The sequence shown here is derived from an EMBL/GenBank/DDBJ whole genome shotgun (WGS) entry which is preliminary data.</text>
</comment>
<reference evidence="1 2" key="1">
    <citation type="submission" date="2021-04" db="EMBL/GenBank/DDBJ databases">
        <authorList>
            <person name="Huq M.A."/>
        </authorList>
    </citation>
    <scope>NUCLEOTIDE SEQUENCE [LARGE SCALE GENOMIC DNA]</scope>
    <source>
        <strain evidence="1 2">MAH-13</strain>
    </source>
</reference>
<evidence type="ECO:0000313" key="1">
    <source>
        <dbReference type="EMBL" id="MBP1473430.1"/>
    </source>
</evidence>
<sequence length="138" mass="14820">MPHDTRGLHALLASHHAGGDDVSIELIDSSDPVINLTMHAYGDTQVQVAASGGQIFISTILVPAEQVRDRDGFNDACMRINPINPLSNLGLTSIDGRDVYIVFGELSANASLDEVEEELQALAMNTIDAAQALKPYFD</sequence>
<accession>A0ABS4DK60</accession>
<dbReference type="Proteomes" id="UP000823790">
    <property type="component" value="Unassembled WGS sequence"/>
</dbReference>